<evidence type="ECO:0000259" key="4">
    <source>
        <dbReference type="PROSITE" id="PS51063"/>
    </source>
</evidence>
<dbReference type="EMBL" id="DSRD01000014">
    <property type="protein sequence ID" value="HGW92695.1"/>
    <property type="molecule type" value="Genomic_DNA"/>
</dbReference>
<dbReference type="InterPro" id="IPR000595">
    <property type="entry name" value="cNMP-bd_dom"/>
</dbReference>
<accession>A0A832H4V5</accession>
<dbReference type="AlphaFoldDB" id="A0A832H4V5"/>
<evidence type="ECO:0000256" key="3">
    <source>
        <dbReference type="ARBA" id="ARBA00023163"/>
    </source>
</evidence>
<dbReference type="InterPro" id="IPR036390">
    <property type="entry name" value="WH_DNA-bd_sf"/>
</dbReference>
<dbReference type="SUPFAM" id="SSF51206">
    <property type="entry name" value="cAMP-binding domain-like"/>
    <property type="match status" value="1"/>
</dbReference>
<dbReference type="CDD" id="cd00092">
    <property type="entry name" value="HTH_CRP"/>
    <property type="match status" value="1"/>
</dbReference>
<dbReference type="SUPFAM" id="SSF46785">
    <property type="entry name" value="Winged helix' DNA-binding domain"/>
    <property type="match status" value="1"/>
</dbReference>
<dbReference type="InterPro" id="IPR036388">
    <property type="entry name" value="WH-like_DNA-bd_sf"/>
</dbReference>
<dbReference type="PROSITE" id="PS51063">
    <property type="entry name" value="HTH_CRP_2"/>
    <property type="match status" value="1"/>
</dbReference>
<dbReference type="Gene3D" id="1.10.10.10">
    <property type="entry name" value="Winged helix-like DNA-binding domain superfamily/Winged helix DNA-binding domain"/>
    <property type="match status" value="1"/>
</dbReference>
<dbReference type="PRINTS" id="PR00034">
    <property type="entry name" value="HTHCRP"/>
</dbReference>
<reference evidence="5" key="1">
    <citation type="journal article" date="2020" name="mSystems">
        <title>Genome- and Community-Level Interaction Insights into Carbon Utilization and Element Cycling Functions of Hydrothermarchaeota in Hydrothermal Sediment.</title>
        <authorList>
            <person name="Zhou Z."/>
            <person name="Liu Y."/>
            <person name="Xu W."/>
            <person name="Pan J."/>
            <person name="Luo Z.H."/>
            <person name="Li M."/>
        </authorList>
    </citation>
    <scope>NUCLEOTIDE SEQUENCE [LARGE SCALE GENOMIC DNA]</scope>
    <source>
        <strain evidence="5">SpSt-402</strain>
    </source>
</reference>
<comment type="caution">
    <text evidence="5">The sequence shown here is derived from an EMBL/GenBank/DDBJ whole genome shotgun (WGS) entry which is preliminary data.</text>
</comment>
<dbReference type="SMART" id="SM00419">
    <property type="entry name" value="HTH_CRP"/>
    <property type="match status" value="1"/>
</dbReference>
<evidence type="ECO:0000313" key="5">
    <source>
        <dbReference type="EMBL" id="HGW92695.1"/>
    </source>
</evidence>
<dbReference type="CDD" id="cd00038">
    <property type="entry name" value="CAP_ED"/>
    <property type="match status" value="1"/>
</dbReference>
<name>A0A832H4V5_9CYAN</name>
<dbReference type="InterPro" id="IPR012318">
    <property type="entry name" value="HTH_CRP"/>
</dbReference>
<gene>
    <name evidence="5" type="ORF">ENR47_00210</name>
</gene>
<keyword evidence="2" id="KW-0238">DNA-binding</keyword>
<organism evidence="5">
    <name type="scientific">Oscillatoriales cyanobacterium SpSt-402</name>
    <dbReference type="NCBI Taxonomy" id="2282168"/>
    <lineage>
        <taxon>Bacteria</taxon>
        <taxon>Bacillati</taxon>
        <taxon>Cyanobacteriota</taxon>
        <taxon>Cyanophyceae</taxon>
        <taxon>Oscillatoriophycideae</taxon>
        <taxon>Oscillatoriales</taxon>
    </lineage>
</organism>
<proteinExistence type="predicted"/>
<protein>
    <submittedName>
        <fullName evidence="5">Crp/Fnr family transcriptional regulator</fullName>
    </submittedName>
</protein>
<dbReference type="InterPro" id="IPR018490">
    <property type="entry name" value="cNMP-bd_dom_sf"/>
</dbReference>
<dbReference type="Pfam" id="PF13545">
    <property type="entry name" value="HTH_Crp_2"/>
    <property type="match status" value="1"/>
</dbReference>
<dbReference type="GO" id="GO:0003700">
    <property type="term" value="F:DNA-binding transcription factor activity"/>
    <property type="evidence" value="ECO:0007669"/>
    <property type="project" value="InterPro"/>
</dbReference>
<keyword evidence="3" id="KW-0804">Transcription</keyword>
<dbReference type="InterPro" id="IPR018335">
    <property type="entry name" value="Tscrpt_reg_HTH_Crp-type_CS"/>
</dbReference>
<dbReference type="GO" id="GO:0003677">
    <property type="term" value="F:DNA binding"/>
    <property type="evidence" value="ECO:0007669"/>
    <property type="project" value="UniProtKB-KW"/>
</dbReference>
<dbReference type="PROSITE" id="PS00042">
    <property type="entry name" value="HTH_CRP_1"/>
    <property type="match status" value="1"/>
</dbReference>
<evidence type="ECO:0000256" key="1">
    <source>
        <dbReference type="ARBA" id="ARBA00023015"/>
    </source>
</evidence>
<feature type="domain" description="HTH crp-type" evidence="4">
    <location>
        <begin position="128"/>
        <end position="201"/>
    </location>
</feature>
<keyword evidence="1" id="KW-0805">Transcription regulation</keyword>
<evidence type="ECO:0000256" key="2">
    <source>
        <dbReference type="ARBA" id="ARBA00023125"/>
    </source>
</evidence>
<sequence>MVLTSEKIYGKSMPIVSSSNSFLHSRQANHHIFQRRELIPSDSGLFWQISKGIVRVSTLDDDGIFISLGYWGAGDIVGRFLSGSIPYQIECLTVVETIALPSFASCPTSALLTHIQQKEEFLQLIQQRSIRKRLICFVTWLFDRFGQDTQNGKQLNLHLTHQEIAEAIGTTRVTVTRLIKELQQDGYLCWSKQNHLLLKHVV</sequence>